<dbReference type="Gene3D" id="3.40.1090.10">
    <property type="entry name" value="Cytosolic phospholipase A2 catalytic domain"/>
    <property type="match status" value="2"/>
</dbReference>
<keyword evidence="2 4" id="KW-0442">Lipid degradation</keyword>
<dbReference type="GO" id="GO:0016787">
    <property type="term" value="F:hydrolase activity"/>
    <property type="evidence" value="ECO:0007669"/>
    <property type="project" value="UniProtKB-UniRule"/>
</dbReference>
<keyword evidence="5" id="KW-0812">Transmembrane</keyword>
<dbReference type="Proteomes" id="UP001138751">
    <property type="component" value="Unassembled WGS sequence"/>
</dbReference>
<feature type="transmembrane region" description="Helical" evidence="5">
    <location>
        <begin position="12"/>
        <end position="30"/>
    </location>
</feature>
<reference evidence="7" key="1">
    <citation type="submission" date="2020-01" db="EMBL/GenBank/DDBJ databases">
        <authorList>
            <person name="Rat A."/>
        </authorList>
    </citation>
    <scope>NUCLEOTIDE SEQUENCE</scope>
    <source>
        <strain evidence="7">LMG 31231</strain>
    </source>
</reference>
<dbReference type="AlphaFoldDB" id="A0A9X9WYV5"/>
<feature type="active site" description="Proton acceptor" evidence="4">
    <location>
        <position position="184"/>
    </location>
</feature>
<organism evidence="7 8">
    <name type="scientific">Neoroseomonas soli</name>
    <dbReference type="NCBI Taxonomy" id="1081025"/>
    <lineage>
        <taxon>Bacteria</taxon>
        <taxon>Pseudomonadati</taxon>
        <taxon>Pseudomonadota</taxon>
        <taxon>Alphaproteobacteria</taxon>
        <taxon>Acetobacterales</taxon>
        <taxon>Acetobacteraceae</taxon>
        <taxon>Neoroseomonas</taxon>
    </lineage>
</organism>
<dbReference type="PANTHER" id="PTHR14226">
    <property type="entry name" value="NEUROPATHY TARGET ESTERASE/SWISS CHEESE D.MELANOGASTER"/>
    <property type="match status" value="1"/>
</dbReference>
<comment type="caution">
    <text evidence="7">The sequence shown here is derived from an EMBL/GenBank/DDBJ whole genome shotgun (WGS) entry which is preliminary data.</text>
</comment>
<dbReference type="EMBL" id="JAAEDM010000038">
    <property type="protein sequence ID" value="MBR0672334.1"/>
    <property type="molecule type" value="Genomic_DNA"/>
</dbReference>
<keyword evidence="5" id="KW-1133">Transmembrane helix</keyword>
<dbReference type="InterPro" id="IPR002641">
    <property type="entry name" value="PNPLA_dom"/>
</dbReference>
<keyword evidence="5" id="KW-0472">Membrane</keyword>
<feature type="transmembrane region" description="Helical" evidence="5">
    <location>
        <begin position="42"/>
        <end position="65"/>
    </location>
</feature>
<gene>
    <name evidence="7" type="ORF">GXW76_14215</name>
</gene>
<evidence type="ECO:0000256" key="4">
    <source>
        <dbReference type="PROSITE-ProRule" id="PRU01161"/>
    </source>
</evidence>
<evidence type="ECO:0000256" key="5">
    <source>
        <dbReference type="SAM" id="Phobius"/>
    </source>
</evidence>
<keyword evidence="1 4" id="KW-0378">Hydrolase</keyword>
<dbReference type="GO" id="GO:0016042">
    <property type="term" value="P:lipid catabolic process"/>
    <property type="evidence" value="ECO:0007669"/>
    <property type="project" value="UniProtKB-UniRule"/>
</dbReference>
<feature type="domain" description="PNPLA" evidence="6">
    <location>
        <begin position="14"/>
        <end position="197"/>
    </location>
</feature>
<feature type="transmembrane region" description="Helical" evidence="5">
    <location>
        <begin position="86"/>
        <end position="110"/>
    </location>
</feature>
<evidence type="ECO:0000256" key="2">
    <source>
        <dbReference type="ARBA" id="ARBA00022963"/>
    </source>
</evidence>
<dbReference type="InterPro" id="IPR050301">
    <property type="entry name" value="NTE"/>
</dbReference>
<evidence type="ECO:0000313" key="8">
    <source>
        <dbReference type="Proteomes" id="UP001138751"/>
    </source>
</evidence>
<evidence type="ECO:0000313" key="7">
    <source>
        <dbReference type="EMBL" id="MBR0672334.1"/>
    </source>
</evidence>
<reference evidence="7" key="2">
    <citation type="journal article" date="2021" name="Syst. Appl. Microbiol.">
        <title>Roseomonas hellenica sp. nov., isolated from roots of wild-growing Alkanna tinctoria.</title>
        <authorList>
            <person name="Rat A."/>
            <person name="Naranjo H.D."/>
            <person name="Lebbe L."/>
            <person name="Cnockaert M."/>
            <person name="Krigas N."/>
            <person name="Grigoriadou K."/>
            <person name="Maloupa E."/>
            <person name="Willems A."/>
        </authorList>
    </citation>
    <scope>NUCLEOTIDE SEQUENCE</scope>
    <source>
        <strain evidence="7">LMG 31231</strain>
    </source>
</reference>
<evidence type="ECO:0000259" key="6">
    <source>
        <dbReference type="PROSITE" id="PS51635"/>
    </source>
</evidence>
<evidence type="ECO:0000256" key="1">
    <source>
        <dbReference type="ARBA" id="ARBA00022801"/>
    </source>
</evidence>
<accession>A0A9X9WYV5</accession>
<evidence type="ECO:0000256" key="3">
    <source>
        <dbReference type="ARBA" id="ARBA00023098"/>
    </source>
</evidence>
<dbReference type="Pfam" id="PF01734">
    <property type="entry name" value="Patatin"/>
    <property type="match status" value="1"/>
</dbReference>
<dbReference type="PANTHER" id="PTHR14226:SF78">
    <property type="entry name" value="SLR0060 PROTEIN"/>
    <property type="match status" value="1"/>
</dbReference>
<keyword evidence="8" id="KW-1185">Reference proteome</keyword>
<feature type="short sequence motif" description="GXSXG" evidence="4">
    <location>
        <begin position="46"/>
        <end position="50"/>
    </location>
</feature>
<feature type="active site" description="Nucleophile" evidence="4">
    <location>
        <position position="48"/>
    </location>
</feature>
<dbReference type="RefSeq" id="WP_211862753.1">
    <property type="nucleotide sequence ID" value="NZ_JAAEDM010000038.1"/>
</dbReference>
<protein>
    <submittedName>
        <fullName evidence="7">Patatin-like phospholipase family protein</fullName>
    </submittedName>
</protein>
<feature type="short sequence motif" description="DGA/G" evidence="4">
    <location>
        <begin position="184"/>
        <end position="186"/>
    </location>
</feature>
<sequence>MQHNFDPTARPVALALQGGGSFGAFTWGVLDRLLAEPSLPLAAVSGASAGAVNAVLMADGLLAGGREEARARLARFWRLLSDRAGLAGYPVIGSVLAAANLPVLPFTLALPGTDPLRDLLGDLVDFERLRAERPLPLLIAATRVRDGEARIFREHEITLETVLASACLPMLREAVEIDGEPYWDGGYSANPPLCDLIRATTAQDLILVQLSPDEREGSPRLRQDIRNRSMEIAFSAPLKRELQAIEDMRALCKESGLTRPRRCRHLERLRLHRLSLWDADTDTADANPANVTWPFLTRLADAGRAAAERWLAPARMAAE</sequence>
<dbReference type="InterPro" id="IPR016035">
    <property type="entry name" value="Acyl_Trfase/lysoPLipase"/>
</dbReference>
<dbReference type="PROSITE" id="PS51635">
    <property type="entry name" value="PNPLA"/>
    <property type="match status" value="1"/>
</dbReference>
<keyword evidence="3 4" id="KW-0443">Lipid metabolism</keyword>
<feature type="short sequence motif" description="GXGXXG" evidence="4">
    <location>
        <begin position="18"/>
        <end position="23"/>
    </location>
</feature>
<name>A0A9X9WYV5_9PROT</name>
<dbReference type="SUPFAM" id="SSF52151">
    <property type="entry name" value="FabD/lysophospholipase-like"/>
    <property type="match status" value="1"/>
</dbReference>
<proteinExistence type="predicted"/>